<sequence length="149" mass="16121">MTSEFRVERVTSAAPELIYSILAEAAAWKEWAPLVSYSELVRQGTPDPLGAGAVRRIGGLGFLRVDEEILESRPPHYHRYTAVRGIPVSNYLGEVHLDPAEGGTRLVWTGSFEPRVPGSGRLLATSLGLVIGAIANRAIALAERDASTR</sequence>
<dbReference type="Gene3D" id="3.30.530.20">
    <property type="match status" value="1"/>
</dbReference>
<evidence type="ECO:0000313" key="1">
    <source>
        <dbReference type="EMBL" id="BAX93664.1"/>
    </source>
</evidence>
<organism evidence="1 2">
    <name type="scientific">Mycobacterium shigaense</name>
    <dbReference type="NCBI Taxonomy" id="722731"/>
    <lineage>
        <taxon>Bacteria</taxon>
        <taxon>Bacillati</taxon>
        <taxon>Actinomycetota</taxon>
        <taxon>Actinomycetes</taxon>
        <taxon>Mycobacteriales</taxon>
        <taxon>Mycobacteriaceae</taxon>
        <taxon>Mycobacterium</taxon>
        <taxon>Mycobacterium simiae complex</taxon>
    </lineage>
</organism>
<dbReference type="KEGG" id="mshg:MSG_03534"/>
<protein>
    <submittedName>
        <fullName evidence="1">Polyketide cyclase</fullName>
    </submittedName>
</protein>
<accession>A0A1Z4EL06</accession>
<proteinExistence type="predicted"/>
<dbReference type="Pfam" id="PF10604">
    <property type="entry name" value="Polyketide_cyc2"/>
    <property type="match status" value="1"/>
</dbReference>
<dbReference type="SUPFAM" id="SSF55961">
    <property type="entry name" value="Bet v1-like"/>
    <property type="match status" value="1"/>
</dbReference>
<evidence type="ECO:0000313" key="2">
    <source>
        <dbReference type="Proteomes" id="UP000217736"/>
    </source>
</evidence>
<dbReference type="CDD" id="cd07821">
    <property type="entry name" value="PYR_PYL_RCAR_like"/>
    <property type="match status" value="1"/>
</dbReference>
<reference evidence="2" key="1">
    <citation type="submission" date="2017-06" db="EMBL/GenBank/DDBJ databases">
        <title>Complete Genome Sequence of Mycobacterium shigaense.</title>
        <authorList>
            <person name="Fukano H."/>
            <person name="Yoshida M."/>
            <person name="Kazumi Y."/>
            <person name="Ogura Y."/>
            <person name="Mitarai S."/>
            <person name="Hayashi T."/>
            <person name="Hoshino Y."/>
        </authorList>
    </citation>
    <scope>NUCLEOTIDE SEQUENCE [LARGE SCALE GENOMIC DNA]</scope>
    <source>
        <strain evidence="2">UN-152</strain>
    </source>
</reference>
<name>A0A1Z4EL06_9MYCO</name>
<dbReference type="EMBL" id="AP018164">
    <property type="protein sequence ID" value="BAX93664.1"/>
    <property type="molecule type" value="Genomic_DNA"/>
</dbReference>
<gene>
    <name evidence="1" type="ORF">MSG_03534</name>
</gene>
<dbReference type="Proteomes" id="UP000217736">
    <property type="component" value="Chromosome"/>
</dbReference>
<dbReference type="OrthoDB" id="5185789at2"/>
<keyword evidence="2" id="KW-1185">Reference proteome</keyword>
<dbReference type="AlphaFoldDB" id="A0A1Z4EL06"/>
<dbReference type="RefSeq" id="WP_096441545.1">
    <property type="nucleotide sequence ID" value="NZ_AP018164.1"/>
</dbReference>
<dbReference type="InterPro" id="IPR023393">
    <property type="entry name" value="START-like_dom_sf"/>
</dbReference>
<dbReference type="InterPro" id="IPR019587">
    <property type="entry name" value="Polyketide_cyclase/dehydratase"/>
</dbReference>